<dbReference type="EMBL" id="JAIWYP010000004">
    <property type="protein sequence ID" value="KAH3843027.1"/>
    <property type="molecule type" value="Genomic_DNA"/>
</dbReference>
<protein>
    <submittedName>
        <fullName evidence="1">Uncharacterized protein</fullName>
    </submittedName>
</protein>
<gene>
    <name evidence="1" type="ORF">DPMN_116534</name>
</gene>
<evidence type="ECO:0000313" key="2">
    <source>
        <dbReference type="Proteomes" id="UP000828390"/>
    </source>
</evidence>
<keyword evidence="2" id="KW-1185">Reference proteome</keyword>
<dbReference type="Proteomes" id="UP000828390">
    <property type="component" value="Unassembled WGS sequence"/>
</dbReference>
<organism evidence="1 2">
    <name type="scientific">Dreissena polymorpha</name>
    <name type="common">Zebra mussel</name>
    <name type="synonym">Mytilus polymorpha</name>
    <dbReference type="NCBI Taxonomy" id="45954"/>
    <lineage>
        <taxon>Eukaryota</taxon>
        <taxon>Metazoa</taxon>
        <taxon>Spiralia</taxon>
        <taxon>Lophotrochozoa</taxon>
        <taxon>Mollusca</taxon>
        <taxon>Bivalvia</taxon>
        <taxon>Autobranchia</taxon>
        <taxon>Heteroconchia</taxon>
        <taxon>Euheterodonta</taxon>
        <taxon>Imparidentia</taxon>
        <taxon>Neoheterodontei</taxon>
        <taxon>Myida</taxon>
        <taxon>Dreissenoidea</taxon>
        <taxon>Dreissenidae</taxon>
        <taxon>Dreissena</taxon>
    </lineage>
</organism>
<comment type="caution">
    <text evidence="1">The sequence shown here is derived from an EMBL/GenBank/DDBJ whole genome shotgun (WGS) entry which is preliminary data.</text>
</comment>
<reference evidence="1" key="1">
    <citation type="journal article" date="2019" name="bioRxiv">
        <title>The Genome of the Zebra Mussel, Dreissena polymorpha: A Resource for Invasive Species Research.</title>
        <authorList>
            <person name="McCartney M.A."/>
            <person name="Auch B."/>
            <person name="Kono T."/>
            <person name="Mallez S."/>
            <person name="Zhang Y."/>
            <person name="Obille A."/>
            <person name="Becker A."/>
            <person name="Abrahante J.E."/>
            <person name="Garbe J."/>
            <person name="Badalamenti J.P."/>
            <person name="Herman A."/>
            <person name="Mangelson H."/>
            <person name="Liachko I."/>
            <person name="Sullivan S."/>
            <person name="Sone E.D."/>
            <person name="Koren S."/>
            <person name="Silverstein K.A.T."/>
            <person name="Beckman K.B."/>
            <person name="Gohl D.M."/>
        </authorList>
    </citation>
    <scope>NUCLEOTIDE SEQUENCE</scope>
    <source>
        <strain evidence="1">Duluth1</strain>
        <tissue evidence="1">Whole animal</tissue>
    </source>
</reference>
<sequence>MLHTEHRSRVLPEPCEVHNRICIPCTAFSIKKSVMPEDSGLPHYQYNQSDDSIAGMATFGLAPPQCRDSDAL</sequence>
<name>A0A9D4KPL7_DREPO</name>
<accession>A0A9D4KPL7</accession>
<proteinExistence type="predicted"/>
<dbReference type="AlphaFoldDB" id="A0A9D4KPL7"/>
<evidence type="ECO:0000313" key="1">
    <source>
        <dbReference type="EMBL" id="KAH3843027.1"/>
    </source>
</evidence>
<reference evidence="1" key="2">
    <citation type="submission" date="2020-11" db="EMBL/GenBank/DDBJ databases">
        <authorList>
            <person name="McCartney M.A."/>
            <person name="Auch B."/>
            <person name="Kono T."/>
            <person name="Mallez S."/>
            <person name="Becker A."/>
            <person name="Gohl D.M."/>
            <person name="Silverstein K.A.T."/>
            <person name="Koren S."/>
            <person name="Bechman K.B."/>
            <person name="Herman A."/>
            <person name="Abrahante J.E."/>
            <person name="Garbe J."/>
        </authorList>
    </citation>
    <scope>NUCLEOTIDE SEQUENCE</scope>
    <source>
        <strain evidence="1">Duluth1</strain>
        <tissue evidence="1">Whole animal</tissue>
    </source>
</reference>